<comment type="subcellular location">
    <subcellularLocation>
        <location evidence="1">Apical cell membrane</location>
        <topology evidence="1">Multi-pass membrane protein</topology>
    </subcellularLocation>
</comment>
<dbReference type="AlphaFoldDB" id="A0A6G0TMX0"/>
<keyword evidence="13 24" id="KW-0472">Membrane</keyword>
<dbReference type="GO" id="GO:0055064">
    <property type="term" value="P:chloride ion homeostasis"/>
    <property type="evidence" value="ECO:0007669"/>
    <property type="project" value="TreeGrafter"/>
</dbReference>
<evidence type="ECO:0000256" key="13">
    <source>
        <dbReference type="ARBA" id="ARBA00023136"/>
    </source>
</evidence>
<dbReference type="InterPro" id="IPR018491">
    <property type="entry name" value="SLC12_C"/>
</dbReference>
<feature type="domain" description="SLC12A transporter C-terminal" evidence="26">
    <location>
        <begin position="687"/>
        <end position="898"/>
    </location>
</feature>
<feature type="transmembrane region" description="Helical" evidence="24">
    <location>
        <begin position="283"/>
        <end position="304"/>
    </location>
</feature>
<protein>
    <recommendedName>
        <fullName evidence="21">Solute carrier family 12 member 3</fullName>
    </recommendedName>
    <alternativeName>
        <fullName evidence="22">Na-Cl symporter</fullName>
    </alternativeName>
    <alternativeName>
        <fullName evidence="23">Thiazide-sensitive sodium-chloride cotransporter</fullName>
    </alternativeName>
</protein>
<evidence type="ECO:0000256" key="1">
    <source>
        <dbReference type="ARBA" id="ARBA00004424"/>
    </source>
</evidence>
<dbReference type="GO" id="GO:0005524">
    <property type="term" value="F:ATP binding"/>
    <property type="evidence" value="ECO:0007669"/>
    <property type="project" value="UniProtKB-KW"/>
</dbReference>
<feature type="transmembrane region" description="Helical" evidence="24">
    <location>
        <begin position="162"/>
        <end position="183"/>
    </location>
</feature>
<evidence type="ECO:0000256" key="14">
    <source>
        <dbReference type="ARBA" id="ARBA00023157"/>
    </source>
</evidence>
<evidence type="ECO:0000256" key="6">
    <source>
        <dbReference type="ARBA" id="ARBA00022741"/>
    </source>
</evidence>
<keyword evidence="14" id="KW-1015">Disulfide bond</keyword>
<feature type="transmembrane region" description="Helical" evidence="24">
    <location>
        <begin position="189"/>
        <end position="209"/>
    </location>
</feature>
<evidence type="ECO:0000256" key="8">
    <source>
        <dbReference type="ARBA" id="ARBA00022843"/>
    </source>
</evidence>
<dbReference type="FunFam" id="1.20.1740.10:FF:000018">
    <property type="entry name" value="solute carrier family 12 member 3 isoform X2"/>
    <property type="match status" value="1"/>
</dbReference>
<dbReference type="OrthoDB" id="2020542at2759"/>
<feature type="domain" description="Amino acid permease/ SLC12A" evidence="25">
    <location>
        <begin position="45"/>
        <end position="538"/>
    </location>
</feature>
<evidence type="ECO:0000256" key="15">
    <source>
        <dbReference type="ARBA" id="ARBA00023180"/>
    </source>
</evidence>
<name>A0A6G0TMX0_APHGL</name>
<keyword evidence="15" id="KW-0325">Glycoprotein</keyword>
<keyword evidence="10 24" id="KW-1133">Transmembrane helix</keyword>
<dbReference type="Pfam" id="PF00324">
    <property type="entry name" value="AA_permease"/>
    <property type="match status" value="1"/>
</dbReference>
<proteinExistence type="predicted"/>
<dbReference type="GO" id="GO:0006884">
    <property type="term" value="P:cell volume homeostasis"/>
    <property type="evidence" value="ECO:0007669"/>
    <property type="project" value="TreeGrafter"/>
</dbReference>
<evidence type="ECO:0000259" key="26">
    <source>
        <dbReference type="Pfam" id="PF03522"/>
    </source>
</evidence>
<evidence type="ECO:0000256" key="24">
    <source>
        <dbReference type="SAM" id="Phobius"/>
    </source>
</evidence>
<feature type="transmembrane region" description="Helical" evidence="24">
    <location>
        <begin position="348"/>
        <end position="369"/>
    </location>
</feature>
<dbReference type="Pfam" id="PF03522">
    <property type="entry name" value="SLC12"/>
    <property type="match status" value="1"/>
</dbReference>
<keyword evidence="16" id="KW-0739">Sodium transport</keyword>
<organism evidence="27 28">
    <name type="scientific">Aphis glycines</name>
    <name type="common">Soybean aphid</name>
    <dbReference type="NCBI Taxonomy" id="307491"/>
    <lineage>
        <taxon>Eukaryota</taxon>
        <taxon>Metazoa</taxon>
        <taxon>Ecdysozoa</taxon>
        <taxon>Arthropoda</taxon>
        <taxon>Hexapoda</taxon>
        <taxon>Insecta</taxon>
        <taxon>Pterygota</taxon>
        <taxon>Neoptera</taxon>
        <taxon>Paraneoptera</taxon>
        <taxon>Hemiptera</taxon>
        <taxon>Sternorrhyncha</taxon>
        <taxon>Aphidomorpha</taxon>
        <taxon>Aphidoidea</taxon>
        <taxon>Aphididae</taxon>
        <taxon>Aphidini</taxon>
        <taxon>Aphis</taxon>
        <taxon>Aphis</taxon>
    </lineage>
</organism>
<evidence type="ECO:0000256" key="4">
    <source>
        <dbReference type="ARBA" id="ARBA00022553"/>
    </source>
</evidence>
<evidence type="ECO:0000256" key="7">
    <source>
        <dbReference type="ARBA" id="ARBA00022840"/>
    </source>
</evidence>
<comment type="function">
    <text evidence="19">Electroneutral sodium and chloride ion cotransporter, which acts as a key mediator of sodium and chloride reabsorption in kidney distal convoluted tubules. Also acts as a receptor for the pro-inflammatory cytokine IL18, thereby contributing to IL18-induced cytokine production, including IFNG, IL6, IL18 and CCL2. May act either independently of IL18R1, or in a complex with IL18R1.</text>
</comment>
<feature type="transmembrane region" description="Helical" evidence="24">
    <location>
        <begin position="73"/>
        <end position="96"/>
    </location>
</feature>
<evidence type="ECO:0000256" key="20">
    <source>
        <dbReference type="ARBA" id="ARBA00063035"/>
    </source>
</evidence>
<evidence type="ECO:0000256" key="22">
    <source>
        <dbReference type="ARBA" id="ARBA00076232"/>
    </source>
</evidence>
<feature type="transmembrane region" description="Helical" evidence="24">
    <location>
        <begin position="457"/>
        <end position="477"/>
    </location>
</feature>
<keyword evidence="9" id="KW-0769">Symport</keyword>
<sequence>MSEHEEIKSNNRPWIDQIQSFNELYREEENNVEVSPGIKLGWVKGVLIPCLLSIWGVMLFLRMQWILGHAGIFHSIIIILIALVIILITTFSLSAISTNGKVKGGGLYFIISRSIGPEFGASIGILLAFANTISAAMNTIGFCISLRSLLQENDISIIDSNFRFRALGVFSIIIMSILCCIGMDREAEVQNALLIAIIIGIFNVIIGSFNGPKSNIAKASGFTGPNMETFKQNWYSDYRIDNNVQQSFFTIFAVFFPSVTGIQAGANISGDLKDPSASIPKGTLLSILITITSYIVLIIVPGAVQLREASGFENELQDGFYLNCSFRNCTKGLYNDKNLMQSISLWPITIYFGCFGATISTALTALISVPKLLQRMGQDDVYPLLKYLAKGYGKSKEPYRAHIFAMILSSILLIIGELNDIASLISTIYLSAYAMLNLCTFHIAYFKPLGWRPTYKFYSKWLSLAAAIICIIVMVFIHKKMSAIVGCAICILYRIAARKKEVINWGSSKQTRHIKTFIKNIYKSNTIQYHVKNYLPNLIVFSGNPESRKKLVSLAHLITKNNGIQMCVNIEKISLTPRQKKIRLDKGIQWLKNSGIKSLYVVIDNIGLDLATHMVYSCGHGQFKPNIVMVGYKSDWLNCPYQDLQTYLNIFNVANMNGMSTIMVRVSSTENFENQNLLMQDFKHLNKKEEIPYKIQSNQNTSIRNQQKVADCFVKIKNKEFSFDKKSKHDGTVDVWWLYNDGGLSLIISYILKHRSTWKNCKFRIFGVTNRVECLSEEKNKLKQLLSLYRIDFDYLDIILSNTTDLSTMTYFNSLLERASSKENQFDEYNLHKEHISETLFLRDLIELHSFNSDLIILTTPKNNEELNILFMCWIETISRGLPPCIIINGSTEPVITVNA</sequence>
<evidence type="ECO:0000256" key="12">
    <source>
        <dbReference type="ARBA" id="ARBA00023065"/>
    </source>
</evidence>
<feature type="transmembrane region" description="Helical" evidence="24">
    <location>
        <begin position="399"/>
        <end position="415"/>
    </location>
</feature>
<dbReference type="EMBL" id="VYZN01000025">
    <property type="protein sequence ID" value="KAE9535788.1"/>
    <property type="molecule type" value="Genomic_DNA"/>
</dbReference>
<evidence type="ECO:0000313" key="28">
    <source>
        <dbReference type="Proteomes" id="UP000475862"/>
    </source>
</evidence>
<gene>
    <name evidence="27" type="ORF">AGLY_007689</name>
</gene>
<evidence type="ECO:0000256" key="19">
    <source>
        <dbReference type="ARBA" id="ARBA00056815"/>
    </source>
</evidence>
<evidence type="ECO:0000256" key="17">
    <source>
        <dbReference type="ARBA" id="ARBA00023214"/>
    </source>
</evidence>
<dbReference type="GO" id="GO:0055078">
    <property type="term" value="P:sodium ion homeostasis"/>
    <property type="evidence" value="ECO:0007669"/>
    <property type="project" value="TreeGrafter"/>
</dbReference>
<comment type="caution">
    <text evidence="27">The sequence shown here is derived from an EMBL/GenBank/DDBJ whole genome shotgun (WGS) entry which is preliminary data.</text>
</comment>
<evidence type="ECO:0000256" key="11">
    <source>
        <dbReference type="ARBA" id="ARBA00023053"/>
    </source>
</evidence>
<feature type="transmembrane region" description="Helical" evidence="24">
    <location>
        <begin position="42"/>
        <end position="61"/>
    </location>
</feature>
<dbReference type="GO" id="GO:0008511">
    <property type="term" value="F:sodium:potassium:chloride symporter activity"/>
    <property type="evidence" value="ECO:0007669"/>
    <property type="project" value="TreeGrafter"/>
</dbReference>
<reference evidence="27 28" key="1">
    <citation type="submission" date="2019-08" db="EMBL/GenBank/DDBJ databases">
        <title>The genome of the soybean aphid Biotype 1, its phylome, world population structure and adaptation to the North American continent.</title>
        <authorList>
            <person name="Giordano R."/>
            <person name="Donthu R.K."/>
            <person name="Hernandez A.G."/>
            <person name="Wright C.L."/>
            <person name="Zimin A.V."/>
        </authorList>
    </citation>
    <scope>NUCLEOTIDE SEQUENCE [LARGE SCALE GENOMIC DNA]</scope>
    <source>
        <tissue evidence="27">Whole aphids</tissue>
    </source>
</reference>
<evidence type="ECO:0000256" key="5">
    <source>
        <dbReference type="ARBA" id="ARBA00022692"/>
    </source>
</evidence>
<evidence type="ECO:0000256" key="3">
    <source>
        <dbReference type="ARBA" id="ARBA00022475"/>
    </source>
</evidence>
<evidence type="ECO:0000256" key="18">
    <source>
        <dbReference type="ARBA" id="ARBA00050884"/>
    </source>
</evidence>
<evidence type="ECO:0000256" key="21">
    <source>
        <dbReference type="ARBA" id="ARBA00073714"/>
    </source>
</evidence>
<dbReference type="PANTHER" id="PTHR11827:SF48">
    <property type="entry name" value="GH09711P"/>
    <property type="match status" value="1"/>
</dbReference>
<comment type="catalytic activity">
    <reaction evidence="18">
        <text>chloride(out) + Na(+)(out) = chloride(in) + Na(+)(in)</text>
        <dbReference type="Rhea" id="RHEA:73887"/>
        <dbReference type="ChEBI" id="CHEBI:17996"/>
        <dbReference type="ChEBI" id="CHEBI:29101"/>
    </reaction>
</comment>
<keyword evidence="7" id="KW-0067">ATP-binding</keyword>
<keyword evidence="8" id="KW-0832">Ubl conjugation</keyword>
<keyword evidence="12" id="KW-0406">Ion transport</keyword>
<keyword evidence="5 24" id="KW-0812">Transmembrane</keyword>
<keyword evidence="3" id="KW-1003">Cell membrane</keyword>
<keyword evidence="11" id="KW-0915">Sodium</keyword>
<dbReference type="GO" id="GO:0055075">
    <property type="term" value="P:potassium ion homeostasis"/>
    <property type="evidence" value="ECO:0007669"/>
    <property type="project" value="TreeGrafter"/>
</dbReference>
<feature type="transmembrane region" description="Helical" evidence="24">
    <location>
        <begin position="421"/>
        <end position="445"/>
    </location>
</feature>
<evidence type="ECO:0000256" key="9">
    <source>
        <dbReference type="ARBA" id="ARBA00022847"/>
    </source>
</evidence>
<keyword evidence="4" id="KW-0597">Phosphoprotein</keyword>
<evidence type="ECO:0000259" key="25">
    <source>
        <dbReference type="Pfam" id="PF00324"/>
    </source>
</evidence>
<evidence type="ECO:0000256" key="16">
    <source>
        <dbReference type="ARBA" id="ARBA00023201"/>
    </source>
</evidence>
<keyword evidence="6" id="KW-0547">Nucleotide-binding</keyword>
<evidence type="ECO:0000256" key="10">
    <source>
        <dbReference type="ARBA" id="ARBA00022989"/>
    </source>
</evidence>
<dbReference type="GO" id="GO:0016324">
    <property type="term" value="C:apical plasma membrane"/>
    <property type="evidence" value="ECO:0007669"/>
    <property type="project" value="UniProtKB-SubCell"/>
</dbReference>
<dbReference type="InterPro" id="IPR004842">
    <property type="entry name" value="SLC12A_fam"/>
</dbReference>
<evidence type="ECO:0000313" key="27">
    <source>
        <dbReference type="EMBL" id="KAE9535788.1"/>
    </source>
</evidence>
<dbReference type="Gene3D" id="1.20.1740.10">
    <property type="entry name" value="Amino acid/polyamine transporter I"/>
    <property type="match status" value="1"/>
</dbReference>
<comment type="subunit">
    <text evidence="20">Homodimer; adopts a domain-swap conformation at the scissor helices connecting the transmembrane domain and C-terminal domain. Interacts with KLHL3. Interacts with IL18R1; this interaction is increased by IL18 treatment.</text>
</comment>
<keyword evidence="28" id="KW-1185">Reference proteome</keyword>
<keyword evidence="2" id="KW-0813">Transport</keyword>
<dbReference type="Proteomes" id="UP000475862">
    <property type="component" value="Unassembled WGS sequence"/>
</dbReference>
<dbReference type="GO" id="GO:1990573">
    <property type="term" value="P:potassium ion import across plasma membrane"/>
    <property type="evidence" value="ECO:0007669"/>
    <property type="project" value="TreeGrafter"/>
</dbReference>
<dbReference type="PANTHER" id="PTHR11827">
    <property type="entry name" value="SOLUTE CARRIER FAMILY 12, CATION COTRANSPORTERS"/>
    <property type="match status" value="1"/>
</dbReference>
<accession>A0A6G0TMX0</accession>
<feature type="transmembrane region" description="Helical" evidence="24">
    <location>
        <begin position="123"/>
        <end position="150"/>
    </location>
</feature>
<evidence type="ECO:0000256" key="2">
    <source>
        <dbReference type="ARBA" id="ARBA00022448"/>
    </source>
</evidence>
<dbReference type="InterPro" id="IPR004841">
    <property type="entry name" value="AA-permease/SLC12A_dom"/>
</dbReference>
<evidence type="ECO:0000256" key="23">
    <source>
        <dbReference type="ARBA" id="ARBA00077939"/>
    </source>
</evidence>
<keyword evidence="17" id="KW-0868">Chloride</keyword>